<protein>
    <submittedName>
        <fullName evidence="8">Uncharacterized protein</fullName>
    </submittedName>
</protein>
<evidence type="ECO:0000256" key="2">
    <source>
        <dbReference type="ARBA" id="ARBA00022801"/>
    </source>
</evidence>
<evidence type="ECO:0000256" key="5">
    <source>
        <dbReference type="SAM" id="Phobius"/>
    </source>
</evidence>
<dbReference type="Gene3D" id="2.60.40.1180">
    <property type="entry name" value="Golgi alpha-mannosidase II"/>
    <property type="match status" value="1"/>
</dbReference>
<evidence type="ECO:0000313" key="8">
    <source>
        <dbReference type="EMBL" id="CDW42751.1"/>
    </source>
</evidence>
<dbReference type="SUPFAM" id="SSF51445">
    <property type="entry name" value="(Trans)glycosidases"/>
    <property type="match status" value="1"/>
</dbReference>
<evidence type="ECO:0000256" key="3">
    <source>
        <dbReference type="ARBA" id="ARBA00023295"/>
    </source>
</evidence>
<evidence type="ECO:0000259" key="6">
    <source>
        <dbReference type="Pfam" id="PF00150"/>
    </source>
</evidence>
<keyword evidence="2 4" id="KW-0378">Hydrolase</keyword>
<dbReference type="InterPro" id="IPR041036">
    <property type="entry name" value="GH5_C"/>
</dbReference>
<dbReference type="GO" id="GO:0004553">
    <property type="term" value="F:hydrolase activity, hydrolyzing O-glycosyl compounds"/>
    <property type="evidence" value="ECO:0007669"/>
    <property type="project" value="InterPro"/>
</dbReference>
<dbReference type="Gene3D" id="3.20.20.80">
    <property type="entry name" value="Glycosidases"/>
    <property type="match status" value="1"/>
</dbReference>
<evidence type="ECO:0000256" key="1">
    <source>
        <dbReference type="ARBA" id="ARBA00005641"/>
    </source>
</evidence>
<evidence type="ECO:0000256" key="4">
    <source>
        <dbReference type="RuleBase" id="RU361153"/>
    </source>
</evidence>
<accession>A0A0K2UYF1</accession>
<dbReference type="InterPro" id="IPR013780">
    <property type="entry name" value="Glyco_hydro_b"/>
</dbReference>
<dbReference type="OrthoDB" id="1887033at2759"/>
<dbReference type="GO" id="GO:0016042">
    <property type="term" value="P:lipid catabolic process"/>
    <property type="evidence" value="ECO:0007669"/>
    <property type="project" value="UniProtKB-ARBA"/>
</dbReference>
<keyword evidence="5" id="KW-1133">Transmembrane helix</keyword>
<dbReference type="Pfam" id="PF18564">
    <property type="entry name" value="Glyco_hydro_5_C"/>
    <property type="match status" value="1"/>
</dbReference>
<evidence type="ECO:0000259" key="7">
    <source>
        <dbReference type="Pfam" id="PF18564"/>
    </source>
</evidence>
<reference evidence="8" key="1">
    <citation type="submission" date="2014-05" db="EMBL/GenBank/DDBJ databases">
        <authorList>
            <person name="Chronopoulou M."/>
        </authorList>
    </citation>
    <scope>NUCLEOTIDE SEQUENCE</scope>
    <source>
        <tissue evidence="8">Whole organism</tissue>
    </source>
</reference>
<feature type="domain" description="Glycoside hydrolase family 5 C-terminal" evidence="7">
    <location>
        <begin position="495"/>
        <end position="583"/>
    </location>
</feature>
<keyword evidence="3 4" id="KW-0326">Glycosidase</keyword>
<comment type="similarity">
    <text evidence="1 4">Belongs to the glycosyl hydrolase 5 (cellulase A) family.</text>
</comment>
<keyword evidence="5" id="KW-0812">Transmembrane</keyword>
<feature type="transmembrane region" description="Helical" evidence="5">
    <location>
        <begin position="20"/>
        <end position="40"/>
    </location>
</feature>
<feature type="domain" description="Glycoside hydrolase family 5" evidence="6">
    <location>
        <begin position="70"/>
        <end position="471"/>
    </location>
</feature>
<sequence>MYQNGCSTYRFMGQKIKMDVFIRFIMTFELLASFSTSGPWTQALPNDKILINPETGHFVDSLGRVRIFRGINAVQKGEPWYPSWLLDENYIKLLSEMGFNVVRLGTMWSGLQSDGPTSQNRTYIDILKTITTNLGEKGIYSILDMHQDVLWNLYYGFPKWVKDSVPPPDQSYPAPMNHITPAKWACGYFTKDTNEGFQHLYNNTNGIGDYFANFWSIIAEEFKDYNEILGYDLLNEPWVGNAFEDSSYMLPGIGGEKNIAPLFEKAAKKIWSIQNDAVIFFEGATWGTAFPIEKNSIIDKLLFMIFRNIDFKYIMKIVKPACDSKKGMPSEEELREIMTHVKEALSNVNLSQEIDQKIDTSVLGPGYKTVPGGANYRNRTVLSWHHYCPIAGRGTQTSFLEKIICFHIVGPAAFKSVGIRLKELGGTGSMLTEFGLCTPDIKNPDLIDTAACNFVMTNAEDNFESWNYWDAVSSLGVFIDSEGHLKLDTIKVFARPYPQATNGVPKFLKYDPFTGDFNYRFLAKDSMNQVPTEIVIPKFAYENYKYKVTLSEDLTYETKVEDTHILHVYLKSNKTVHSTSQIKITNV</sequence>
<dbReference type="InterPro" id="IPR052066">
    <property type="entry name" value="Glycosphingolipid_Hydrolases"/>
</dbReference>
<dbReference type="GO" id="GO:1901136">
    <property type="term" value="P:carbohydrate derivative catabolic process"/>
    <property type="evidence" value="ECO:0007669"/>
    <property type="project" value="UniProtKB-ARBA"/>
</dbReference>
<dbReference type="InterPro" id="IPR001547">
    <property type="entry name" value="Glyco_hydro_5"/>
</dbReference>
<dbReference type="EMBL" id="HACA01025390">
    <property type="protein sequence ID" value="CDW42751.1"/>
    <property type="molecule type" value="Transcribed_RNA"/>
</dbReference>
<organism evidence="8">
    <name type="scientific">Lepeophtheirus salmonis</name>
    <name type="common">Salmon louse</name>
    <name type="synonym">Caligus salmonis</name>
    <dbReference type="NCBI Taxonomy" id="72036"/>
    <lineage>
        <taxon>Eukaryota</taxon>
        <taxon>Metazoa</taxon>
        <taxon>Ecdysozoa</taxon>
        <taxon>Arthropoda</taxon>
        <taxon>Crustacea</taxon>
        <taxon>Multicrustacea</taxon>
        <taxon>Hexanauplia</taxon>
        <taxon>Copepoda</taxon>
        <taxon>Siphonostomatoida</taxon>
        <taxon>Caligidae</taxon>
        <taxon>Lepeophtheirus</taxon>
    </lineage>
</organism>
<dbReference type="AlphaFoldDB" id="A0A0K2UYF1"/>
<dbReference type="GO" id="GO:0000272">
    <property type="term" value="P:polysaccharide catabolic process"/>
    <property type="evidence" value="ECO:0007669"/>
    <property type="project" value="InterPro"/>
</dbReference>
<dbReference type="PANTHER" id="PTHR31308">
    <property type="match status" value="1"/>
</dbReference>
<dbReference type="InterPro" id="IPR017853">
    <property type="entry name" value="GH"/>
</dbReference>
<dbReference type="PANTHER" id="PTHR31308:SF3">
    <property type="entry name" value="ENDOGLYCOCERAMIDASE"/>
    <property type="match status" value="1"/>
</dbReference>
<name>A0A0K2UYF1_LEPSM</name>
<dbReference type="Pfam" id="PF00150">
    <property type="entry name" value="Cellulase"/>
    <property type="match status" value="1"/>
</dbReference>
<proteinExistence type="inferred from homology"/>
<keyword evidence="5" id="KW-0472">Membrane</keyword>